<dbReference type="Proteomes" id="UP000596660">
    <property type="component" value="Unplaced"/>
</dbReference>
<proteinExistence type="predicted"/>
<dbReference type="Gramene" id="AUR62044124-RA">
    <property type="protein sequence ID" value="AUR62044124-RA:cds"/>
    <property type="gene ID" value="AUR62044124"/>
</dbReference>
<protein>
    <recommendedName>
        <fullName evidence="6">TF-B3 domain-containing protein</fullName>
    </recommendedName>
</protein>
<keyword evidence="2" id="KW-0805">Transcription regulation</keyword>
<dbReference type="EnsemblPlants" id="AUR62044124-RA">
    <property type="protein sequence ID" value="AUR62044124-RA:cds"/>
    <property type="gene ID" value="AUR62044124"/>
</dbReference>
<dbReference type="InterPro" id="IPR015300">
    <property type="entry name" value="DNA-bd_pseudobarrel_sf"/>
</dbReference>
<feature type="domain" description="TF-B3" evidence="6">
    <location>
        <begin position="400"/>
        <end position="462"/>
    </location>
</feature>
<keyword evidence="3" id="KW-0238">DNA-binding</keyword>
<evidence type="ECO:0000256" key="1">
    <source>
        <dbReference type="ARBA" id="ARBA00004123"/>
    </source>
</evidence>
<keyword evidence="5" id="KW-0539">Nucleus</keyword>
<dbReference type="AlphaFoldDB" id="A0A803NDD3"/>
<keyword evidence="4" id="KW-0804">Transcription</keyword>
<dbReference type="GO" id="GO:0005634">
    <property type="term" value="C:nucleus"/>
    <property type="evidence" value="ECO:0007669"/>
    <property type="project" value="UniProtKB-SubCell"/>
</dbReference>
<dbReference type="PANTHER" id="PTHR34835:SF90">
    <property type="entry name" value="AMINOTRANSFERASE-LIKE PLANT MOBILE DOMAIN-CONTAINING PROTEIN"/>
    <property type="match status" value="1"/>
</dbReference>
<organism evidence="7 8">
    <name type="scientific">Chenopodium quinoa</name>
    <name type="common">Quinoa</name>
    <dbReference type="NCBI Taxonomy" id="63459"/>
    <lineage>
        <taxon>Eukaryota</taxon>
        <taxon>Viridiplantae</taxon>
        <taxon>Streptophyta</taxon>
        <taxon>Embryophyta</taxon>
        <taxon>Tracheophyta</taxon>
        <taxon>Spermatophyta</taxon>
        <taxon>Magnoliopsida</taxon>
        <taxon>eudicotyledons</taxon>
        <taxon>Gunneridae</taxon>
        <taxon>Pentapetalae</taxon>
        <taxon>Caryophyllales</taxon>
        <taxon>Chenopodiaceae</taxon>
        <taxon>Chenopodioideae</taxon>
        <taxon>Atripliceae</taxon>
        <taxon>Chenopodium</taxon>
    </lineage>
</organism>
<dbReference type="InterPro" id="IPR003340">
    <property type="entry name" value="B3_DNA-bd"/>
</dbReference>
<name>A0A803NDD3_CHEQI</name>
<dbReference type="SUPFAM" id="SSF101936">
    <property type="entry name" value="DNA-binding pseudobarrel domain"/>
    <property type="match status" value="2"/>
</dbReference>
<evidence type="ECO:0000256" key="4">
    <source>
        <dbReference type="ARBA" id="ARBA00023163"/>
    </source>
</evidence>
<evidence type="ECO:0000259" key="6">
    <source>
        <dbReference type="PROSITE" id="PS50863"/>
    </source>
</evidence>
<reference evidence="7" key="2">
    <citation type="submission" date="2021-03" db="UniProtKB">
        <authorList>
            <consortium name="EnsemblPlants"/>
        </authorList>
    </citation>
    <scope>IDENTIFICATION</scope>
</reference>
<accession>A0A803NDD3</accession>
<dbReference type="Pfam" id="PF02362">
    <property type="entry name" value="B3"/>
    <property type="match status" value="1"/>
</dbReference>
<dbReference type="GO" id="GO:0003677">
    <property type="term" value="F:DNA binding"/>
    <property type="evidence" value="ECO:0007669"/>
    <property type="project" value="UniProtKB-KW"/>
</dbReference>
<comment type="subcellular location">
    <subcellularLocation>
        <location evidence="1">Nucleus</location>
    </subcellularLocation>
</comment>
<evidence type="ECO:0000256" key="5">
    <source>
        <dbReference type="ARBA" id="ARBA00023242"/>
    </source>
</evidence>
<keyword evidence="8" id="KW-1185">Reference proteome</keyword>
<evidence type="ECO:0000313" key="7">
    <source>
        <dbReference type="EnsemblPlants" id="AUR62044124-RA:cds"/>
    </source>
</evidence>
<reference evidence="7" key="1">
    <citation type="journal article" date="2017" name="Nature">
        <title>The genome of Chenopodium quinoa.</title>
        <authorList>
            <person name="Jarvis D.E."/>
            <person name="Ho Y.S."/>
            <person name="Lightfoot D.J."/>
            <person name="Schmoeckel S.M."/>
            <person name="Li B."/>
            <person name="Borm T.J.A."/>
            <person name="Ohyanagi H."/>
            <person name="Mineta K."/>
            <person name="Michell C.T."/>
            <person name="Saber N."/>
            <person name="Kharbatia N.M."/>
            <person name="Rupper R.R."/>
            <person name="Sharp A.R."/>
            <person name="Dally N."/>
            <person name="Boughton B.A."/>
            <person name="Woo Y.H."/>
            <person name="Gao G."/>
            <person name="Schijlen E.G.W.M."/>
            <person name="Guo X."/>
            <person name="Momin A.A."/>
            <person name="Negrao S."/>
            <person name="Al-Babili S."/>
            <person name="Gehring C."/>
            <person name="Roessner U."/>
            <person name="Jung C."/>
            <person name="Murphy K."/>
            <person name="Arold S.T."/>
            <person name="Gojobori T."/>
            <person name="van der Linden C.G."/>
            <person name="van Loo E.N."/>
            <person name="Jellen E.N."/>
            <person name="Maughan P.J."/>
            <person name="Tester M."/>
        </authorList>
    </citation>
    <scope>NUCLEOTIDE SEQUENCE [LARGE SCALE GENOMIC DNA]</scope>
    <source>
        <strain evidence="7">cv. PI 614886</strain>
    </source>
</reference>
<dbReference type="CDD" id="cd10017">
    <property type="entry name" value="B3_DNA"/>
    <property type="match status" value="1"/>
</dbReference>
<evidence type="ECO:0000256" key="3">
    <source>
        <dbReference type="ARBA" id="ARBA00023125"/>
    </source>
</evidence>
<sequence>MECRALSQRITPKNFMNTLLKDLPKSHKAAIRKIGFGGFLDLDLDAHKSVFYSKLVSSFDCDRVSLVLERNQEIVITPVDIHLVYGLPMGGEIIKEQQQEEDEEWVDFIRQWRSYFGLSCGSPSNSVIINRIEELKKQPVCDEFIWHFVVSVVNCCMRSTANPSLNYRSLKSSVSEWQGGSAFFTGPLPFLMICYFDRLQRSKISNPRQFPLLSVWKKDLIKERMKLEMKRGFGKGHVLDRMEVDRYDNNVSQVAGDPELGGSDVSGSNEMLEFLQKFGTLAKKLAENLSEMHSMLDKAKEIFAKEEASDMNTFIQNIWNKYSMRREEKQKDSPSILSQDKHLFDEPAFIKELDDVMKRSWEKFKGKKKTPLEMTPPSFDFVPDGLEKVLEDGFLNIELLVDGNADSWFVTLLHEEFDNGWKMYLDIGWSDFMDDNALNVGDVLMFKYNGDNTFARGRKPAIEDSSEKMKEANAWLDALADESDEDFFKFSFTQKYFEQATINIPLPFAKDHFMGFPPTTVVVLQNFDKQFDVELKILMKKNKIIQCSLKNGVREFMDYYNVQVDEAGLFKYGKGHPIVFDVDLVLV</sequence>
<dbReference type="PANTHER" id="PTHR34835">
    <property type="entry name" value="OS07G0283600 PROTEIN-RELATED"/>
    <property type="match status" value="1"/>
</dbReference>
<evidence type="ECO:0000256" key="2">
    <source>
        <dbReference type="ARBA" id="ARBA00023015"/>
    </source>
</evidence>
<dbReference type="Gene3D" id="2.40.330.10">
    <property type="entry name" value="DNA-binding pseudobarrel domain"/>
    <property type="match status" value="2"/>
</dbReference>
<evidence type="ECO:0000313" key="8">
    <source>
        <dbReference type="Proteomes" id="UP000596660"/>
    </source>
</evidence>
<dbReference type="PROSITE" id="PS50863">
    <property type="entry name" value="B3"/>
    <property type="match status" value="1"/>
</dbReference>